<sequence>MTLAMRHASFWARFRLALGACCAVFFASLALAAPSVLVKDIRLWAGPDGTRVVFDLSGPARYSLTTLQNPDRVVVDITAARFEKGTLAMPAGQGFAKQLRAGPQGQDLRLVVDLTSAATANSFMVEPQGELGHRLVLDLAGGAVQMAAPAPKPAVAEPVPVKSAPVGNGRDVIVAIDAGHGGDDPGAMGRGGLREKDVTMAIARRLKAVIDKEPGMRAILTRDGDYFLAHRVRIKRARDQQADMFVSIHADSYTDRSVVGSSVYTLSARGASDEAARWLAERENAADLVGGVSLDNKSDVLASVLLDLSQGASMSASIVAAEKVMGELDRIGNVTRRGVKQAGFLVLKSPDIPSMLVETAFISNVNEEARLKDTRHQQRLAEAIHAGVRTYFYENPPPGSYIAQLRQQRDGSRIASAGAAGNAAAR</sequence>
<evidence type="ECO:0000256" key="7">
    <source>
        <dbReference type="ARBA" id="ARBA00022801"/>
    </source>
</evidence>
<dbReference type="RefSeq" id="WP_221303964.1">
    <property type="nucleotide sequence ID" value="NZ_JACHHZ010000001.1"/>
</dbReference>
<evidence type="ECO:0000256" key="5">
    <source>
        <dbReference type="ARBA" id="ARBA00022729"/>
    </source>
</evidence>
<dbReference type="GO" id="GO:0008745">
    <property type="term" value="F:N-acetylmuramoyl-L-alanine amidase activity"/>
    <property type="evidence" value="ECO:0007669"/>
    <property type="project" value="UniProtKB-EC"/>
</dbReference>
<dbReference type="Pfam" id="PF11741">
    <property type="entry name" value="AMIN"/>
    <property type="match status" value="1"/>
</dbReference>
<dbReference type="Pfam" id="PF01520">
    <property type="entry name" value="Amidase_3"/>
    <property type="match status" value="1"/>
</dbReference>
<dbReference type="SMART" id="SM00646">
    <property type="entry name" value="Ami_3"/>
    <property type="match status" value="1"/>
</dbReference>
<evidence type="ECO:0000256" key="2">
    <source>
        <dbReference type="ARBA" id="ARBA00004418"/>
    </source>
</evidence>
<organism evidence="12 13">
    <name type="scientific">Povalibacter uvarum</name>
    <dbReference type="NCBI Taxonomy" id="732238"/>
    <lineage>
        <taxon>Bacteria</taxon>
        <taxon>Pseudomonadati</taxon>
        <taxon>Pseudomonadota</taxon>
        <taxon>Gammaproteobacteria</taxon>
        <taxon>Steroidobacterales</taxon>
        <taxon>Steroidobacteraceae</taxon>
        <taxon>Povalibacter</taxon>
    </lineage>
</organism>
<keyword evidence="5 10" id="KW-0732">Signal</keyword>
<comment type="caution">
    <text evidence="12">The sequence shown here is derived from an EMBL/GenBank/DDBJ whole genome shotgun (WGS) entry which is preliminary data.</text>
</comment>
<dbReference type="Gene3D" id="2.60.40.3500">
    <property type="match status" value="1"/>
</dbReference>
<comment type="catalytic activity">
    <reaction evidence="1">
        <text>Hydrolyzes the link between N-acetylmuramoyl residues and L-amino acid residues in certain cell-wall glycopeptides.</text>
        <dbReference type="EC" id="3.5.1.28"/>
    </reaction>
</comment>
<evidence type="ECO:0000256" key="10">
    <source>
        <dbReference type="SAM" id="SignalP"/>
    </source>
</evidence>
<feature type="chain" id="PRO_5033054317" description="N-acetylmuramoyl-L-alanine amidase AmiC" evidence="10">
    <location>
        <begin position="33"/>
        <end position="426"/>
    </location>
</feature>
<evidence type="ECO:0000259" key="11">
    <source>
        <dbReference type="SMART" id="SM00646"/>
    </source>
</evidence>
<dbReference type="Gene3D" id="3.40.630.40">
    <property type="entry name" value="Zn-dependent exopeptidases"/>
    <property type="match status" value="1"/>
</dbReference>
<dbReference type="GO" id="GO:0071555">
    <property type="term" value="P:cell wall organization"/>
    <property type="evidence" value="ECO:0007669"/>
    <property type="project" value="UniProtKB-KW"/>
</dbReference>
<evidence type="ECO:0000313" key="12">
    <source>
        <dbReference type="EMBL" id="MBB6091459.1"/>
    </source>
</evidence>
<dbReference type="PANTHER" id="PTHR30404:SF0">
    <property type="entry name" value="N-ACETYLMURAMOYL-L-ALANINE AMIDASE AMIC"/>
    <property type="match status" value="1"/>
</dbReference>
<dbReference type="FunFam" id="3.40.630.40:FF:000001">
    <property type="entry name" value="N-acetylmuramoyl-L-alanine amidase"/>
    <property type="match status" value="1"/>
</dbReference>
<reference evidence="12 13" key="1">
    <citation type="submission" date="2020-08" db="EMBL/GenBank/DDBJ databases">
        <title>Genomic Encyclopedia of Type Strains, Phase IV (KMG-IV): sequencing the most valuable type-strain genomes for metagenomic binning, comparative biology and taxonomic classification.</title>
        <authorList>
            <person name="Goeker M."/>
        </authorList>
    </citation>
    <scope>NUCLEOTIDE SEQUENCE [LARGE SCALE GENOMIC DNA]</scope>
    <source>
        <strain evidence="12 13">DSM 26723</strain>
    </source>
</reference>
<dbReference type="EC" id="3.5.1.28" evidence="4"/>
<dbReference type="SUPFAM" id="SSF53187">
    <property type="entry name" value="Zn-dependent exopeptidases"/>
    <property type="match status" value="1"/>
</dbReference>
<feature type="domain" description="MurNAc-LAA" evidence="11">
    <location>
        <begin position="234"/>
        <end position="389"/>
    </location>
</feature>
<evidence type="ECO:0000256" key="4">
    <source>
        <dbReference type="ARBA" id="ARBA00011901"/>
    </source>
</evidence>
<dbReference type="Proteomes" id="UP000588068">
    <property type="component" value="Unassembled WGS sequence"/>
</dbReference>
<dbReference type="PANTHER" id="PTHR30404">
    <property type="entry name" value="N-ACETYLMURAMOYL-L-ALANINE AMIDASE"/>
    <property type="match status" value="1"/>
</dbReference>
<comment type="subcellular location">
    <subcellularLocation>
        <location evidence="2">Periplasm</location>
    </subcellularLocation>
</comment>
<dbReference type="CDD" id="cd02696">
    <property type="entry name" value="MurNAc-LAA"/>
    <property type="match status" value="1"/>
</dbReference>
<comment type="similarity">
    <text evidence="3">Belongs to the N-acetylmuramoyl-L-alanine amidase 3 family.</text>
</comment>
<keyword evidence="6" id="KW-0574">Periplasm</keyword>
<evidence type="ECO:0000313" key="13">
    <source>
        <dbReference type="Proteomes" id="UP000588068"/>
    </source>
</evidence>
<name>A0A841HG91_9GAMM</name>
<evidence type="ECO:0000256" key="1">
    <source>
        <dbReference type="ARBA" id="ARBA00001561"/>
    </source>
</evidence>
<keyword evidence="8" id="KW-0961">Cell wall biogenesis/degradation</keyword>
<proteinExistence type="inferred from homology"/>
<evidence type="ECO:0000256" key="8">
    <source>
        <dbReference type="ARBA" id="ARBA00023316"/>
    </source>
</evidence>
<dbReference type="InterPro" id="IPR021731">
    <property type="entry name" value="AMIN_dom"/>
</dbReference>
<keyword evidence="13" id="KW-1185">Reference proteome</keyword>
<dbReference type="GO" id="GO:0030288">
    <property type="term" value="C:outer membrane-bounded periplasmic space"/>
    <property type="evidence" value="ECO:0007669"/>
    <property type="project" value="TreeGrafter"/>
</dbReference>
<evidence type="ECO:0000256" key="3">
    <source>
        <dbReference type="ARBA" id="ARBA00010860"/>
    </source>
</evidence>
<keyword evidence="7 12" id="KW-0378">Hydrolase</keyword>
<dbReference type="AlphaFoldDB" id="A0A841HG91"/>
<dbReference type="InterPro" id="IPR002508">
    <property type="entry name" value="MurNAc-LAA_cat"/>
</dbReference>
<dbReference type="InterPro" id="IPR050695">
    <property type="entry name" value="N-acetylmuramoyl_amidase_3"/>
</dbReference>
<protein>
    <recommendedName>
        <fullName evidence="9">N-acetylmuramoyl-L-alanine amidase AmiC</fullName>
        <ecNumber evidence="4">3.5.1.28</ecNumber>
    </recommendedName>
</protein>
<evidence type="ECO:0000256" key="9">
    <source>
        <dbReference type="ARBA" id="ARBA00074581"/>
    </source>
</evidence>
<dbReference type="EMBL" id="JACHHZ010000001">
    <property type="protein sequence ID" value="MBB6091459.1"/>
    <property type="molecule type" value="Genomic_DNA"/>
</dbReference>
<evidence type="ECO:0000256" key="6">
    <source>
        <dbReference type="ARBA" id="ARBA00022764"/>
    </source>
</evidence>
<accession>A0A841HG91</accession>
<dbReference type="GO" id="GO:0009253">
    <property type="term" value="P:peptidoglycan catabolic process"/>
    <property type="evidence" value="ECO:0007669"/>
    <property type="project" value="InterPro"/>
</dbReference>
<gene>
    <name evidence="12" type="ORF">HNQ60_000305</name>
</gene>
<feature type="signal peptide" evidence="10">
    <location>
        <begin position="1"/>
        <end position="32"/>
    </location>
</feature>